<keyword evidence="2" id="KW-1185">Reference proteome</keyword>
<evidence type="ECO:0000313" key="1">
    <source>
        <dbReference type="EMBL" id="KAK1122803.1"/>
    </source>
</evidence>
<comment type="caution">
    <text evidence="1">The sequence shown here is derived from an EMBL/GenBank/DDBJ whole genome shotgun (WGS) entry which is preliminary data.</text>
</comment>
<sequence length="89" mass="9847">MACILGAASKLEIRPVTRFLWAKECSRAEIYRQLCDVYGQSKMSSYWEMMHFDRESEPIGLQSPLDSITQFDDELQPLAAATAGTGGAG</sequence>
<proteinExistence type="predicted"/>
<accession>A0AA40FP61</accession>
<dbReference type="AlphaFoldDB" id="A0AA40FP61"/>
<name>A0AA40FP61_9HYME</name>
<reference evidence="1" key="1">
    <citation type="submission" date="2021-10" db="EMBL/GenBank/DDBJ databases">
        <title>Melipona bicolor Genome sequencing and assembly.</title>
        <authorList>
            <person name="Araujo N.S."/>
            <person name="Arias M.C."/>
        </authorList>
    </citation>
    <scope>NUCLEOTIDE SEQUENCE</scope>
    <source>
        <strain evidence="1">USP_2M_L1-L4_2017</strain>
        <tissue evidence="1">Whole body</tissue>
    </source>
</reference>
<dbReference type="EMBL" id="JAHYIQ010000022">
    <property type="protein sequence ID" value="KAK1122803.1"/>
    <property type="molecule type" value="Genomic_DNA"/>
</dbReference>
<evidence type="ECO:0000313" key="2">
    <source>
        <dbReference type="Proteomes" id="UP001177670"/>
    </source>
</evidence>
<gene>
    <name evidence="1" type="ORF">K0M31_009245</name>
</gene>
<dbReference type="Proteomes" id="UP001177670">
    <property type="component" value="Unassembled WGS sequence"/>
</dbReference>
<organism evidence="1 2">
    <name type="scientific">Melipona bicolor</name>
    <dbReference type="NCBI Taxonomy" id="60889"/>
    <lineage>
        <taxon>Eukaryota</taxon>
        <taxon>Metazoa</taxon>
        <taxon>Ecdysozoa</taxon>
        <taxon>Arthropoda</taxon>
        <taxon>Hexapoda</taxon>
        <taxon>Insecta</taxon>
        <taxon>Pterygota</taxon>
        <taxon>Neoptera</taxon>
        <taxon>Endopterygota</taxon>
        <taxon>Hymenoptera</taxon>
        <taxon>Apocrita</taxon>
        <taxon>Aculeata</taxon>
        <taxon>Apoidea</taxon>
        <taxon>Anthophila</taxon>
        <taxon>Apidae</taxon>
        <taxon>Melipona</taxon>
    </lineage>
</organism>
<protein>
    <submittedName>
        <fullName evidence="1">Uncharacterized protein</fullName>
    </submittedName>
</protein>